<comment type="caution">
    <text evidence="2">The sequence shown here is derived from an EMBL/GenBank/DDBJ whole genome shotgun (WGS) entry which is preliminary data.</text>
</comment>
<dbReference type="RefSeq" id="WP_151544231.1">
    <property type="nucleotide sequence ID" value="NZ_WBMR01000134.1"/>
</dbReference>
<protein>
    <submittedName>
        <fullName evidence="2">Uncharacterized protein</fullName>
    </submittedName>
</protein>
<keyword evidence="3" id="KW-1185">Reference proteome</keyword>
<gene>
    <name evidence="2" type="ORF">F9B16_33560</name>
</gene>
<dbReference type="Proteomes" id="UP000483004">
    <property type="component" value="Unassembled WGS sequence"/>
</dbReference>
<name>A0A6L3VT70_9ACTN</name>
<proteinExistence type="predicted"/>
<reference evidence="2 3" key="1">
    <citation type="submission" date="2019-09" db="EMBL/GenBank/DDBJ databases">
        <title>Actinomadura physcomitrii sp. nov., a novel actinomycete isolated from moss [Physcomitrium sphaericum (Ludw) Fuernr].</title>
        <authorList>
            <person name="Liu C."/>
            <person name="Zhuang X."/>
        </authorList>
    </citation>
    <scope>NUCLEOTIDE SEQUENCE [LARGE SCALE GENOMIC DNA]</scope>
    <source>
        <strain evidence="2 3">CYP1-1B</strain>
    </source>
</reference>
<sequence length="64" mass="6751">MFPTGTMRWVCAMRGRACGHGADDAGRAFTTQVTGTLVRAMAAGPLGHDHPSRPNSKELLSAPK</sequence>
<evidence type="ECO:0000256" key="1">
    <source>
        <dbReference type="SAM" id="MobiDB-lite"/>
    </source>
</evidence>
<organism evidence="2 3">
    <name type="scientific">Actinomadura montaniterrae</name>
    <dbReference type="NCBI Taxonomy" id="1803903"/>
    <lineage>
        <taxon>Bacteria</taxon>
        <taxon>Bacillati</taxon>
        <taxon>Actinomycetota</taxon>
        <taxon>Actinomycetes</taxon>
        <taxon>Streptosporangiales</taxon>
        <taxon>Thermomonosporaceae</taxon>
        <taxon>Actinomadura</taxon>
    </lineage>
</organism>
<dbReference type="OrthoDB" id="505641at2"/>
<dbReference type="AlphaFoldDB" id="A0A6L3VT70"/>
<evidence type="ECO:0000313" key="3">
    <source>
        <dbReference type="Proteomes" id="UP000483004"/>
    </source>
</evidence>
<accession>A0A6L3VT70</accession>
<dbReference type="EMBL" id="WBMR01000134">
    <property type="protein sequence ID" value="KAB2370967.1"/>
    <property type="molecule type" value="Genomic_DNA"/>
</dbReference>
<feature type="region of interest" description="Disordered" evidence="1">
    <location>
        <begin position="43"/>
        <end position="64"/>
    </location>
</feature>
<feature type="compositionally biased region" description="Basic and acidic residues" evidence="1">
    <location>
        <begin position="47"/>
        <end position="56"/>
    </location>
</feature>
<evidence type="ECO:0000313" key="2">
    <source>
        <dbReference type="EMBL" id="KAB2370967.1"/>
    </source>
</evidence>